<evidence type="ECO:0000256" key="2">
    <source>
        <dbReference type="ARBA" id="ARBA00022475"/>
    </source>
</evidence>
<dbReference type="PANTHER" id="PTHR42723">
    <property type="entry name" value="CHLOROPHYLL SYNTHASE"/>
    <property type="match status" value="1"/>
</dbReference>
<feature type="transmembrane region" description="Helical" evidence="6">
    <location>
        <begin position="117"/>
        <end position="137"/>
    </location>
</feature>
<evidence type="ECO:0000313" key="7">
    <source>
        <dbReference type="EMBL" id="MFA9476775.1"/>
    </source>
</evidence>
<gene>
    <name evidence="7" type="ORF">ACERK3_00575</name>
</gene>
<feature type="transmembrane region" description="Helical" evidence="6">
    <location>
        <begin position="242"/>
        <end position="259"/>
    </location>
</feature>
<dbReference type="InterPro" id="IPR050475">
    <property type="entry name" value="Prenyltransferase_related"/>
</dbReference>
<dbReference type="Pfam" id="PF01040">
    <property type="entry name" value="UbiA"/>
    <property type="match status" value="1"/>
</dbReference>
<protein>
    <submittedName>
        <fullName evidence="7">UbiA family prenyltransferase</fullName>
    </submittedName>
</protein>
<evidence type="ECO:0000256" key="1">
    <source>
        <dbReference type="ARBA" id="ARBA00004141"/>
    </source>
</evidence>
<feature type="transmembrane region" description="Helical" evidence="6">
    <location>
        <begin position="143"/>
        <end position="161"/>
    </location>
</feature>
<comment type="subcellular location">
    <subcellularLocation>
        <location evidence="1">Membrane</location>
        <topology evidence="1">Multi-pass membrane protein</topology>
    </subcellularLocation>
</comment>
<dbReference type="EMBL" id="JBGUBD010000001">
    <property type="protein sequence ID" value="MFA9476775.1"/>
    <property type="molecule type" value="Genomic_DNA"/>
</dbReference>
<name>A0ABV4TZJ9_9BACT</name>
<feature type="transmembrane region" description="Helical" evidence="6">
    <location>
        <begin position="296"/>
        <end position="313"/>
    </location>
</feature>
<dbReference type="Gene3D" id="1.10.357.140">
    <property type="entry name" value="UbiA prenyltransferase"/>
    <property type="match status" value="1"/>
</dbReference>
<dbReference type="RefSeq" id="WP_425343702.1">
    <property type="nucleotide sequence ID" value="NZ_JBGUBD010000001.1"/>
</dbReference>
<evidence type="ECO:0000256" key="5">
    <source>
        <dbReference type="ARBA" id="ARBA00023136"/>
    </source>
</evidence>
<keyword evidence="4 6" id="KW-1133">Transmembrane helix</keyword>
<keyword evidence="3 6" id="KW-0812">Transmembrane</keyword>
<feature type="transmembrane region" description="Helical" evidence="6">
    <location>
        <begin position="78"/>
        <end position="97"/>
    </location>
</feature>
<feature type="transmembrane region" description="Helical" evidence="6">
    <location>
        <begin position="319"/>
        <end position="335"/>
    </location>
</feature>
<dbReference type="Proteomes" id="UP001575105">
    <property type="component" value="Unassembled WGS sequence"/>
</dbReference>
<sequence length="342" mass="37424">MAEQADDKQNMKPIDPEHPPMRVWLEVTRLSNLPTVLSNVLVGLAMALEVYGRPIWGGYPRVEQDHVTLWRVLIHDGWPVLIAMAMFYCAGMVLNDVFDRAYDRERRPERPIPSGRLATRTAVIATVVFALIGMFVIARTGLWPTVFSAALLVSIVAYNALHRRWAWTVAFMGINRGGVYVVAAAVTAAAVAAAPVAVPMSAYWAAFGRIVLPFAIILALYTAAMTYLARRENDAEVGRRRLLAWALPVLAIAGMMSVVPTTVEMVALAAVVGLCVLLWLGRCAQQYSDGPPHTRPAVMGWLAGMCLIDAYFLSLMGRPAFAGVALVCFGATLLWQRRVTGT</sequence>
<keyword evidence="8" id="KW-1185">Reference proteome</keyword>
<evidence type="ECO:0000256" key="6">
    <source>
        <dbReference type="SAM" id="Phobius"/>
    </source>
</evidence>
<feature type="transmembrane region" description="Helical" evidence="6">
    <location>
        <begin position="210"/>
        <end position="230"/>
    </location>
</feature>
<feature type="transmembrane region" description="Helical" evidence="6">
    <location>
        <begin position="181"/>
        <end position="204"/>
    </location>
</feature>
<dbReference type="PANTHER" id="PTHR42723:SF1">
    <property type="entry name" value="CHLOROPHYLL SYNTHASE, CHLOROPLASTIC"/>
    <property type="match status" value="1"/>
</dbReference>
<dbReference type="InterPro" id="IPR000537">
    <property type="entry name" value="UbiA_prenyltransferase"/>
</dbReference>
<feature type="transmembrane region" description="Helical" evidence="6">
    <location>
        <begin position="265"/>
        <end position="284"/>
    </location>
</feature>
<keyword evidence="5 6" id="KW-0472">Membrane</keyword>
<proteinExistence type="predicted"/>
<comment type="caution">
    <text evidence="7">The sequence shown here is derived from an EMBL/GenBank/DDBJ whole genome shotgun (WGS) entry which is preliminary data.</text>
</comment>
<evidence type="ECO:0000256" key="4">
    <source>
        <dbReference type="ARBA" id="ARBA00022989"/>
    </source>
</evidence>
<organism evidence="7 8">
    <name type="scientific">Natronomicrosphaera hydrolytica</name>
    <dbReference type="NCBI Taxonomy" id="3242702"/>
    <lineage>
        <taxon>Bacteria</taxon>
        <taxon>Pseudomonadati</taxon>
        <taxon>Planctomycetota</taxon>
        <taxon>Phycisphaerae</taxon>
        <taxon>Phycisphaerales</taxon>
        <taxon>Phycisphaeraceae</taxon>
        <taxon>Natronomicrosphaera</taxon>
    </lineage>
</organism>
<accession>A0ABV4TZJ9</accession>
<evidence type="ECO:0000256" key="3">
    <source>
        <dbReference type="ARBA" id="ARBA00022692"/>
    </source>
</evidence>
<keyword evidence="2" id="KW-1003">Cell membrane</keyword>
<evidence type="ECO:0000313" key="8">
    <source>
        <dbReference type="Proteomes" id="UP001575105"/>
    </source>
</evidence>
<reference evidence="7 8" key="1">
    <citation type="submission" date="2024-08" db="EMBL/GenBank/DDBJ databases">
        <title>Whole-genome sequencing of halo(alkali)philic microorganisms from hypersaline lakes.</title>
        <authorList>
            <person name="Sorokin D.Y."/>
            <person name="Merkel A.Y."/>
            <person name="Messina E."/>
            <person name="Yakimov M."/>
        </authorList>
    </citation>
    <scope>NUCLEOTIDE SEQUENCE [LARGE SCALE GENOMIC DNA]</scope>
    <source>
        <strain evidence="7 8">AB-hyl4</strain>
    </source>
</reference>
<dbReference type="InterPro" id="IPR044878">
    <property type="entry name" value="UbiA_sf"/>
</dbReference>